<accession>A0ABD2ND28</accession>
<gene>
    <name evidence="1" type="ORF">HHI36_011845</name>
</gene>
<reference evidence="1 2" key="1">
    <citation type="journal article" date="2021" name="BMC Biol.">
        <title>Horizontally acquired antibacterial genes associated with adaptive radiation of ladybird beetles.</title>
        <authorList>
            <person name="Li H.S."/>
            <person name="Tang X.F."/>
            <person name="Huang Y.H."/>
            <person name="Xu Z.Y."/>
            <person name="Chen M.L."/>
            <person name="Du X.Y."/>
            <person name="Qiu B.Y."/>
            <person name="Chen P.T."/>
            <person name="Zhang W."/>
            <person name="Slipinski A."/>
            <person name="Escalona H.E."/>
            <person name="Waterhouse R.M."/>
            <person name="Zwick A."/>
            <person name="Pang H."/>
        </authorList>
    </citation>
    <scope>NUCLEOTIDE SEQUENCE [LARGE SCALE GENOMIC DNA]</scope>
    <source>
        <strain evidence="1">SYSU2018</strain>
    </source>
</reference>
<evidence type="ECO:0000313" key="2">
    <source>
        <dbReference type="Proteomes" id="UP001516400"/>
    </source>
</evidence>
<dbReference type="EMBL" id="JABFTP020000103">
    <property type="protein sequence ID" value="KAL3276464.1"/>
    <property type="molecule type" value="Genomic_DNA"/>
</dbReference>
<sequence>MEKWFSPRLKNLHNQLCEMSSMKKSIRRSVFTGRFKIFKRKYKMKIIHEHRRRKRSHDIQLLDEKKFPTSNPKDVAALFNHHFASLARSQYIDPDSYKIPSCGE</sequence>
<keyword evidence="2" id="KW-1185">Reference proteome</keyword>
<dbReference type="AlphaFoldDB" id="A0ABD2ND28"/>
<organism evidence="1 2">
    <name type="scientific">Cryptolaemus montrouzieri</name>
    <dbReference type="NCBI Taxonomy" id="559131"/>
    <lineage>
        <taxon>Eukaryota</taxon>
        <taxon>Metazoa</taxon>
        <taxon>Ecdysozoa</taxon>
        <taxon>Arthropoda</taxon>
        <taxon>Hexapoda</taxon>
        <taxon>Insecta</taxon>
        <taxon>Pterygota</taxon>
        <taxon>Neoptera</taxon>
        <taxon>Endopterygota</taxon>
        <taxon>Coleoptera</taxon>
        <taxon>Polyphaga</taxon>
        <taxon>Cucujiformia</taxon>
        <taxon>Coccinelloidea</taxon>
        <taxon>Coccinellidae</taxon>
        <taxon>Scymninae</taxon>
        <taxon>Scymnini</taxon>
        <taxon>Cryptolaemus</taxon>
    </lineage>
</organism>
<dbReference type="Proteomes" id="UP001516400">
    <property type="component" value="Unassembled WGS sequence"/>
</dbReference>
<name>A0ABD2ND28_9CUCU</name>
<protein>
    <submittedName>
        <fullName evidence="1">Uncharacterized protein</fullName>
    </submittedName>
</protein>
<proteinExistence type="predicted"/>
<evidence type="ECO:0000313" key="1">
    <source>
        <dbReference type="EMBL" id="KAL3276464.1"/>
    </source>
</evidence>
<comment type="caution">
    <text evidence="1">The sequence shown here is derived from an EMBL/GenBank/DDBJ whole genome shotgun (WGS) entry which is preliminary data.</text>
</comment>